<organism evidence="2 3">
    <name type="scientific">Candidatus Aphodomorpha intestinavium</name>
    <dbReference type="NCBI Taxonomy" id="2840672"/>
    <lineage>
        <taxon>Bacteria</taxon>
        <taxon>Bacillati</taxon>
        <taxon>Bacillota</taxon>
        <taxon>Clostridia</taxon>
        <taxon>Eubacteriales</taxon>
        <taxon>Candidatus Aphodomorpha</taxon>
    </lineage>
</organism>
<keyword evidence="1" id="KW-0472">Membrane</keyword>
<feature type="transmembrane region" description="Helical" evidence="1">
    <location>
        <begin position="105"/>
        <end position="129"/>
    </location>
</feature>
<name>A0A9D1SSM9_9FIRM</name>
<proteinExistence type="predicted"/>
<dbReference type="Proteomes" id="UP000824128">
    <property type="component" value="Unassembled WGS sequence"/>
</dbReference>
<evidence type="ECO:0000313" key="3">
    <source>
        <dbReference type="Proteomes" id="UP000824128"/>
    </source>
</evidence>
<dbReference type="EMBL" id="DVNZ01000031">
    <property type="protein sequence ID" value="HIU93699.1"/>
    <property type="molecule type" value="Genomic_DNA"/>
</dbReference>
<sequence>MAEGRIACRLAARNFCKWAGNPRFAFVLGFLAVTVVSSVLPIRAFLRDTGVPMAPWLFPFWCTDLYKQATMLLCAAFLLCDAPFLDESAPYVIVRAGRGVWAAGQVLYILLAAAVFVLYLAALTVLPFLDRLEWTQSWGKAIGTLALTDAAGAYGLSITFYQSVLYGFTPPAAMGLSLLLNWMMVSLLGLVMFVLNLCVGRSAGAIACCGLVMFNYFINNFLNPRLYRYFPASLSNIAYFNGSDFTPQYAAGVLAGMLALLLAAALLSVRGKNLSARRSI</sequence>
<protein>
    <submittedName>
        <fullName evidence="2">Uncharacterized protein</fullName>
    </submittedName>
</protein>
<reference evidence="2" key="2">
    <citation type="journal article" date="2021" name="PeerJ">
        <title>Extensive microbial diversity within the chicken gut microbiome revealed by metagenomics and culture.</title>
        <authorList>
            <person name="Gilroy R."/>
            <person name="Ravi A."/>
            <person name="Getino M."/>
            <person name="Pursley I."/>
            <person name="Horton D.L."/>
            <person name="Alikhan N.F."/>
            <person name="Baker D."/>
            <person name="Gharbi K."/>
            <person name="Hall N."/>
            <person name="Watson M."/>
            <person name="Adriaenssens E.M."/>
            <person name="Foster-Nyarko E."/>
            <person name="Jarju S."/>
            <person name="Secka A."/>
            <person name="Antonio M."/>
            <person name="Oren A."/>
            <person name="Chaudhuri R.R."/>
            <person name="La Ragione R."/>
            <person name="Hildebrand F."/>
            <person name="Pallen M.J."/>
        </authorList>
    </citation>
    <scope>NUCLEOTIDE SEQUENCE</scope>
    <source>
        <strain evidence="2">ChiGjej2B2-16831</strain>
    </source>
</reference>
<feature type="transmembrane region" description="Helical" evidence="1">
    <location>
        <begin position="202"/>
        <end position="218"/>
    </location>
</feature>
<dbReference type="AlphaFoldDB" id="A0A9D1SSM9"/>
<feature type="transmembrane region" description="Helical" evidence="1">
    <location>
        <begin position="24"/>
        <end position="45"/>
    </location>
</feature>
<feature type="transmembrane region" description="Helical" evidence="1">
    <location>
        <begin position="141"/>
        <end position="161"/>
    </location>
</feature>
<comment type="caution">
    <text evidence="2">The sequence shown here is derived from an EMBL/GenBank/DDBJ whole genome shotgun (WGS) entry which is preliminary data.</text>
</comment>
<accession>A0A9D1SSM9</accession>
<reference evidence="2" key="1">
    <citation type="submission" date="2020-10" db="EMBL/GenBank/DDBJ databases">
        <authorList>
            <person name="Gilroy R."/>
        </authorList>
    </citation>
    <scope>NUCLEOTIDE SEQUENCE</scope>
    <source>
        <strain evidence="2">ChiGjej2B2-16831</strain>
    </source>
</reference>
<gene>
    <name evidence="2" type="ORF">IAD24_00930</name>
</gene>
<evidence type="ECO:0000313" key="2">
    <source>
        <dbReference type="EMBL" id="HIU93699.1"/>
    </source>
</evidence>
<keyword evidence="1" id="KW-0812">Transmembrane</keyword>
<feature type="transmembrane region" description="Helical" evidence="1">
    <location>
        <begin position="249"/>
        <end position="269"/>
    </location>
</feature>
<evidence type="ECO:0000256" key="1">
    <source>
        <dbReference type="SAM" id="Phobius"/>
    </source>
</evidence>
<feature type="transmembrane region" description="Helical" evidence="1">
    <location>
        <begin position="173"/>
        <end position="195"/>
    </location>
</feature>
<keyword evidence="1" id="KW-1133">Transmembrane helix</keyword>